<name>A0ABW3ZIH7_9RHOB</name>
<keyword evidence="3" id="KW-0804">Transcription</keyword>
<dbReference type="PANTHER" id="PTHR40661">
    <property type="match status" value="1"/>
</dbReference>
<keyword evidence="6" id="KW-1185">Reference proteome</keyword>
<dbReference type="Gene3D" id="2.10.109.10">
    <property type="entry name" value="Umud Fragment, subunit A"/>
    <property type="match status" value="1"/>
</dbReference>
<gene>
    <name evidence="5" type="ORF">ACFQ4E_10850</name>
</gene>
<evidence type="ECO:0000313" key="5">
    <source>
        <dbReference type="EMBL" id="MFD1342919.1"/>
    </source>
</evidence>
<dbReference type="PANTHER" id="PTHR40661:SF3">
    <property type="entry name" value="FELS-1 PROPHAGE TRANSCRIPTIONAL REGULATOR"/>
    <property type="match status" value="1"/>
</dbReference>
<dbReference type="InterPro" id="IPR039418">
    <property type="entry name" value="LexA-like"/>
</dbReference>
<dbReference type="RefSeq" id="WP_386803472.1">
    <property type="nucleotide sequence ID" value="NZ_JBHTMU010000016.1"/>
</dbReference>
<organism evidence="5 6">
    <name type="scientific">Litorisediminicola beolgyonensis</name>
    <dbReference type="NCBI Taxonomy" id="1173614"/>
    <lineage>
        <taxon>Bacteria</taxon>
        <taxon>Pseudomonadati</taxon>
        <taxon>Pseudomonadota</taxon>
        <taxon>Alphaproteobacteria</taxon>
        <taxon>Rhodobacterales</taxon>
        <taxon>Paracoccaceae</taxon>
        <taxon>Litorisediminicola</taxon>
    </lineage>
</organism>
<accession>A0ABW3ZIH7</accession>
<proteinExistence type="predicted"/>
<dbReference type="InterPro" id="IPR015927">
    <property type="entry name" value="Peptidase_S24_S26A/B/C"/>
</dbReference>
<dbReference type="Proteomes" id="UP001597135">
    <property type="component" value="Unassembled WGS sequence"/>
</dbReference>
<evidence type="ECO:0000256" key="1">
    <source>
        <dbReference type="ARBA" id="ARBA00023015"/>
    </source>
</evidence>
<evidence type="ECO:0000259" key="4">
    <source>
        <dbReference type="Pfam" id="PF00717"/>
    </source>
</evidence>
<feature type="domain" description="Peptidase S24/S26A/S26B/S26C" evidence="4">
    <location>
        <begin position="45"/>
        <end position="166"/>
    </location>
</feature>
<dbReference type="Pfam" id="PF00717">
    <property type="entry name" value="Peptidase_S24"/>
    <property type="match status" value="1"/>
</dbReference>
<dbReference type="InterPro" id="IPR036286">
    <property type="entry name" value="LexA/Signal_pep-like_sf"/>
</dbReference>
<protein>
    <submittedName>
        <fullName evidence="5">Helix-turn-helix transcriptional regulator</fullName>
    </submittedName>
</protein>
<dbReference type="SUPFAM" id="SSF51306">
    <property type="entry name" value="LexA/Signal peptidase"/>
    <property type="match status" value="1"/>
</dbReference>
<evidence type="ECO:0000256" key="3">
    <source>
        <dbReference type="ARBA" id="ARBA00023163"/>
    </source>
</evidence>
<evidence type="ECO:0000313" key="6">
    <source>
        <dbReference type="Proteomes" id="UP001597135"/>
    </source>
</evidence>
<reference evidence="6" key="1">
    <citation type="journal article" date="2019" name="Int. J. Syst. Evol. Microbiol.">
        <title>The Global Catalogue of Microorganisms (GCM) 10K type strain sequencing project: providing services to taxonomists for standard genome sequencing and annotation.</title>
        <authorList>
            <consortium name="The Broad Institute Genomics Platform"/>
            <consortium name="The Broad Institute Genome Sequencing Center for Infectious Disease"/>
            <person name="Wu L."/>
            <person name="Ma J."/>
        </authorList>
    </citation>
    <scope>NUCLEOTIDE SEQUENCE [LARGE SCALE GENOMIC DNA]</scope>
    <source>
        <strain evidence="6">CCUG 62953</strain>
    </source>
</reference>
<comment type="caution">
    <text evidence="5">The sequence shown here is derived from an EMBL/GenBank/DDBJ whole genome shotgun (WGS) entry which is preliminary data.</text>
</comment>
<keyword evidence="1" id="KW-0805">Transcription regulation</keyword>
<dbReference type="CDD" id="cd06529">
    <property type="entry name" value="S24_LexA-like"/>
    <property type="match status" value="1"/>
</dbReference>
<keyword evidence="2" id="KW-0238">DNA-binding</keyword>
<evidence type="ECO:0000256" key="2">
    <source>
        <dbReference type="ARBA" id="ARBA00023125"/>
    </source>
</evidence>
<sequence>MITKPAKYEGRTRDITQADLSKPARGDVVIGASEVQLVRRFEIAASAGRGKLIPDEQSADNIAFTREWLLRHGINGDLAGLIKVEGDSMSPTIRNGSLALIHFAEKTIVNGNMYAFTLNDELFIKRLAVLGSEDDIRLLITSDNPNYPPKTIEGSEAQSIFISGRVRAVISEI</sequence>
<dbReference type="EMBL" id="JBHTMU010000016">
    <property type="protein sequence ID" value="MFD1342919.1"/>
    <property type="molecule type" value="Genomic_DNA"/>
</dbReference>